<evidence type="ECO:0000256" key="1">
    <source>
        <dbReference type="ARBA" id="ARBA00022723"/>
    </source>
</evidence>
<dbReference type="AlphaFoldDB" id="A0A3P8K523"/>
<dbReference type="PANTHER" id="PTHR42905:SF16">
    <property type="entry name" value="CARBOXYPHOSPHONOENOLPYRUVATE PHOSPHONOMUTASE-LIKE PROTEIN (AFU_ORTHOLOGUE AFUA_5G07230)"/>
    <property type="match status" value="1"/>
</dbReference>
<dbReference type="GO" id="GO:0046872">
    <property type="term" value="F:metal ion binding"/>
    <property type="evidence" value="ECO:0007669"/>
    <property type="project" value="UniProtKB-KW"/>
</dbReference>
<dbReference type="GO" id="GO:0046421">
    <property type="term" value="F:methylisocitrate lyase activity"/>
    <property type="evidence" value="ECO:0007669"/>
    <property type="project" value="UniProtKB-EC"/>
</dbReference>
<proteinExistence type="predicted"/>
<sequence length="257" mass="27266">MDFAQQHHQATPVLLANVWDVPSARAAAAAGYSAVGTSSAAIADACGYNDGEELSFAELLLLVTRIRGQVALPLSVDMEFGYGASVAEVVDNLRALAQTGVAGVNLEDSLVADGERRLVDAETYARRLRAVKTGLEQAGVALFLNIRTDPFLLNRPQALAETVARGQLYARNGADGLFVPCVTEAADIAAIAAAVALPLNVMAMPALPDIDQLTRLGVKRVSMGNALHSALQEHLYSLLQNVRQQQSFKEVFSHAGD</sequence>
<evidence type="ECO:0000313" key="3">
    <source>
        <dbReference type="Proteomes" id="UP000274346"/>
    </source>
</evidence>
<keyword evidence="1" id="KW-0479">Metal-binding</keyword>
<name>A0A3P8K523_RAOTE</name>
<dbReference type="Pfam" id="PF13714">
    <property type="entry name" value="PEP_mutase"/>
    <property type="match status" value="1"/>
</dbReference>
<dbReference type="EMBL" id="LR131271">
    <property type="protein sequence ID" value="VDR23805.1"/>
    <property type="molecule type" value="Genomic_DNA"/>
</dbReference>
<dbReference type="PANTHER" id="PTHR42905">
    <property type="entry name" value="PHOSPHOENOLPYRUVATE CARBOXYLASE"/>
    <property type="match status" value="1"/>
</dbReference>
<dbReference type="SUPFAM" id="SSF51621">
    <property type="entry name" value="Phosphoenolpyruvate/pyruvate domain"/>
    <property type="match status" value="1"/>
</dbReference>
<dbReference type="InterPro" id="IPR039556">
    <property type="entry name" value="ICL/PEPM"/>
</dbReference>
<dbReference type="RefSeq" id="WP_128876885.1">
    <property type="nucleotide sequence ID" value="NZ_JADCSX010000001.1"/>
</dbReference>
<gene>
    <name evidence="2" type="primary">prpB</name>
    <name evidence="2" type="ORF">NCTC13098_00076</name>
</gene>
<dbReference type="Proteomes" id="UP000274346">
    <property type="component" value="Chromosome"/>
</dbReference>
<keyword evidence="2" id="KW-0456">Lyase</keyword>
<organism evidence="2 3">
    <name type="scientific">Raoultella terrigena</name>
    <name type="common">Klebsiella terrigena</name>
    <dbReference type="NCBI Taxonomy" id="577"/>
    <lineage>
        <taxon>Bacteria</taxon>
        <taxon>Pseudomonadati</taxon>
        <taxon>Pseudomonadota</taxon>
        <taxon>Gammaproteobacteria</taxon>
        <taxon>Enterobacterales</taxon>
        <taxon>Enterobacteriaceae</taxon>
        <taxon>Klebsiella/Raoultella group</taxon>
        <taxon>Raoultella</taxon>
    </lineage>
</organism>
<dbReference type="Gene3D" id="3.20.20.60">
    <property type="entry name" value="Phosphoenolpyruvate-binding domains"/>
    <property type="match status" value="1"/>
</dbReference>
<dbReference type="InterPro" id="IPR040442">
    <property type="entry name" value="Pyrv_kinase-like_dom_sf"/>
</dbReference>
<dbReference type="EC" id="4.1.3.30" evidence="2"/>
<evidence type="ECO:0000313" key="2">
    <source>
        <dbReference type="EMBL" id="VDR23805.1"/>
    </source>
</evidence>
<reference evidence="2 3" key="1">
    <citation type="submission" date="2018-12" db="EMBL/GenBank/DDBJ databases">
        <authorList>
            <consortium name="Pathogen Informatics"/>
        </authorList>
    </citation>
    <scope>NUCLEOTIDE SEQUENCE [LARGE SCALE GENOMIC DNA]</scope>
    <source>
        <strain evidence="2 3">NCTC13098</strain>
    </source>
</reference>
<dbReference type="KEGG" id="rtg:NCTC13098_00076"/>
<dbReference type="InterPro" id="IPR015813">
    <property type="entry name" value="Pyrv/PenolPyrv_kinase-like_dom"/>
</dbReference>
<dbReference type="CDD" id="cd00377">
    <property type="entry name" value="ICL_PEPM"/>
    <property type="match status" value="1"/>
</dbReference>
<accession>A0A3P8K523</accession>
<protein>
    <submittedName>
        <fullName evidence="2">Methylisocitrate lyase</fullName>
        <ecNumber evidence="2">4.1.3.30</ecNumber>
    </submittedName>
</protein>